<dbReference type="Pfam" id="PF00763">
    <property type="entry name" value="THF_DHG_CYH"/>
    <property type="match status" value="1"/>
</dbReference>
<dbReference type="GO" id="GO:0005829">
    <property type="term" value="C:cytosol"/>
    <property type="evidence" value="ECO:0007669"/>
    <property type="project" value="TreeGrafter"/>
</dbReference>
<dbReference type="InterPro" id="IPR000672">
    <property type="entry name" value="THF_DH/CycHdrlase"/>
</dbReference>
<dbReference type="RefSeq" id="WP_176943108.1">
    <property type="nucleotide sequence ID" value="NZ_JABZEC010000006.1"/>
</dbReference>
<evidence type="ECO:0000313" key="16">
    <source>
        <dbReference type="Proteomes" id="UP000563523"/>
    </source>
</evidence>
<comment type="pathway">
    <text evidence="1 12">One-carbon metabolism; tetrahydrofolate interconversion.</text>
</comment>
<dbReference type="AlphaFoldDB" id="A0A850QYN4"/>
<dbReference type="Gene3D" id="3.40.50.10860">
    <property type="entry name" value="Leucine Dehydrogenase, chain A, domain 1"/>
    <property type="match status" value="1"/>
</dbReference>
<evidence type="ECO:0000256" key="10">
    <source>
        <dbReference type="ARBA" id="ARBA00023167"/>
    </source>
</evidence>
<name>A0A850QYN4_9LACO</name>
<keyword evidence="5 12" id="KW-0658">Purine biosynthesis</keyword>
<feature type="domain" description="Tetrahydrofolate dehydrogenase/cyclohydrolase catalytic" evidence="13">
    <location>
        <begin position="6"/>
        <end position="120"/>
    </location>
</feature>
<dbReference type="Pfam" id="PF02882">
    <property type="entry name" value="THF_DHG_CYH_C"/>
    <property type="match status" value="1"/>
</dbReference>
<feature type="binding site" evidence="12">
    <location>
        <begin position="165"/>
        <end position="167"/>
    </location>
    <ligand>
        <name>NADP(+)</name>
        <dbReference type="ChEBI" id="CHEBI:58349"/>
    </ligand>
</feature>
<keyword evidence="7 12" id="KW-0521">NADP</keyword>
<dbReference type="PROSITE" id="PS00767">
    <property type="entry name" value="THF_DHG_CYH_2"/>
    <property type="match status" value="1"/>
</dbReference>
<comment type="catalytic activity">
    <reaction evidence="12">
        <text>(6R)-5,10-methylene-5,6,7,8-tetrahydrofolate + NADP(+) = (6R)-5,10-methenyltetrahydrofolate + NADPH</text>
        <dbReference type="Rhea" id="RHEA:22812"/>
        <dbReference type="ChEBI" id="CHEBI:15636"/>
        <dbReference type="ChEBI" id="CHEBI:57455"/>
        <dbReference type="ChEBI" id="CHEBI:57783"/>
        <dbReference type="ChEBI" id="CHEBI:58349"/>
        <dbReference type="EC" id="1.5.1.5"/>
    </reaction>
</comment>
<keyword evidence="6 12" id="KW-0378">Hydrolase</keyword>
<feature type="domain" description="Tetrahydrofolate dehydrogenase/cyclohydrolase NAD(P)-binding" evidence="14">
    <location>
        <begin position="139"/>
        <end position="281"/>
    </location>
</feature>
<dbReference type="SUPFAM" id="SSF51735">
    <property type="entry name" value="NAD(P)-binding Rossmann-fold domains"/>
    <property type="match status" value="1"/>
</dbReference>
<dbReference type="Gene3D" id="3.40.50.720">
    <property type="entry name" value="NAD(P)-binding Rossmann-like Domain"/>
    <property type="match status" value="1"/>
</dbReference>
<gene>
    <name evidence="12 15" type="primary">folD</name>
    <name evidence="15" type="ORF">HU830_07295</name>
</gene>
<evidence type="ECO:0000256" key="2">
    <source>
        <dbReference type="ARBA" id="ARBA00011738"/>
    </source>
</evidence>
<comment type="subunit">
    <text evidence="2 12">Homodimer.</text>
</comment>
<comment type="caution">
    <text evidence="15">The sequence shown here is derived from an EMBL/GenBank/DDBJ whole genome shotgun (WGS) entry which is preliminary data.</text>
</comment>
<evidence type="ECO:0000256" key="6">
    <source>
        <dbReference type="ARBA" id="ARBA00022801"/>
    </source>
</evidence>
<dbReference type="EMBL" id="JABZEC010000006">
    <property type="protein sequence ID" value="NVY96954.1"/>
    <property type="molecule type" value="Genomic_DNA"/>
</dbReference>
<evidence type="ECO:0000256" key="4">
    <source>
        <dbReference type="ARBA" id="ARBA00022605"/>
    </source>
</evidence>
<reference evidence="15 16" key="1">
    <citation type="submission" date="2020-06" db="EMBL/GenBank/DDBJ databases">
        <authorList>
            <person name="Kang J."/>
        </authorList>
    </citation>
    <scope>NUCLEOTIDE SEQUENCE [LARGE SCALE GENOMIC DNA]</scope>
    <source>
        <strain evidence="15 16">DCY120</strain>
    </source>
</reference>
<evidence type="ECO:0000256" key="1">
    <source>
        <dbReference type="ARBA" id="ARBA00004777"/>
    </source>
</evidence>
<dbReference type="GO" id="GO:0035999">
    <property type="term" value="P:tetrahydrofolate interconversion"/>
    <property type="evidence" value="ECO:0007669"/>
    <property type="project" value="UniProtKB-UniRule"/>
</dbReference>
<keyword evidence="8 12" id="KW-0560">Oxidoreductase</keyword>
<sequence length="286" mass="30849">MTATILDGTKVAKRADQVFQETVQELKQHQIIPGLAVILVGDNPASAVYVRNKQRRAEKIGLNYQLFHLPVTVSQDELLELIQRLNQDPQVDGLMVQMPLPAQIDAMVVMNTIAPEKDVDGFSIANVGRLWSGMFGNFPGTPRGIMRLLHEYQVPIAGQHAVVIGRSDIVGKPMAALLLRENATVTIAHSHTRDLRSLTRQADILVVAVGQAGLISGADIKPGAVVVDVGMNRNEAGKLVGDIDFPSVAQVAKMVTPVPGGVGPMTITGLLEQVVTLAQRRVEQND</sequence>
<dbReference type="InterPro" id="IPR036291">
    <property type="entry name" value="NAD(P)-bd_dom_sf"/>
</dbReference>
<keyword evidence="11 12" id="KW-0511">Multifunctional enzyme</keyword>
<evidence type="ECO:0000256" key="8">
    <source>
        <dbReference type="ARBA" id="ARBA00023002"/>
    </source>
</evidence>
<dbReference type="InterPro" id="IPR020631">
    <property type="entry name" value="THF_DH/CycHdrlase_NAD-bd_dom"/>
</dbReference>
<dbReference type="UniPathway" id="UPA00193"/>
<comment type="caution">
    <text evidence="12">Lacks conserved residue(s) required for the propagation of feature annotation.</text>
</comment>
<organism evidence="15 16">
    <name type="scientific">Bombilactobacillus apium</name>
    <dbReference type="NCBI Taxonomy" id="2675299"/>
    <lineage>
        <taxon>Bacteria</taxon>
        <taxon>Bacillati</taxon>
        <taxon>Bacillota</taxon>
        <taxon>Bacilli</taxon>
        <taxon>Lactobacillales</taxon>
        <taxon>Lactobacillaceae</taxon>
        <taxon>Bombilactobacillus</taxon>
    </lineage>
</organism>
<keyword evidence="9 12" id="KW-0368">Histidine biosynthesis</keyword>
<dbReference type="FunFam" id="3.40.50.10860:FF:000005">
    <property type="entry name" value="C-1-tetrahydrofolate synthase, cytoplasmic, putative"/>
    <property type="match status" value="1"/>
</dbReference>
<comment type="catalytic activity">
    <reaction evidence="12">
        <text>(6R)-5,10-methenyltetrahydrofolate + H2O = (6R)-10-formyltetrahydrofolate + H(+)</text>
        <dbReference type="Rhea" id="RHEA:23700"/>
        <dbReference type="ChEBI" id="CHEBI:15377"/>
        <dbReference type="ChEBI" id="CHEBI:15378"/>
        <dbReference type="ChEBI" id="CHEBI:57455"/>
        <dbReference type="ChEBI" id="CHEBI:195366"/>
        <dbReference type="EC" id="3.5.4.9"/>
    </reaction>
</comment>
<dbReference type="SUPFAM" id="SSF53223">
    <property type="entry name" value="Aminoacid dehydrogenase-like, N-terminal domain"/>
    <property type="match status" value="1"/>
</dbReference>
<dbReference type="Proteomes" id="UP000563523">
    <property type="component" value="Unassembled WGS sequence"/>
</dbReference>
<accession>A0A850QYN4</accession>
<evidence type="ECO:0000256" key="12">
    <source>
        <dbReference type="HAMAP-Rule" id="MF_01576"/>
    </source>
</evidence>
<evidence type="ECO:0000313" key="15">
    <source>
        <dbReference type="EMBL" id="NVY96954.1"/>
    </source>
</evidence>
<dbReference type="HAMAP" id="MF_01576">
    <property type="entry name" value="THF_DHG_CYH"/>
    <property type="match status" value="1"/>
</dbReference>
<keyword evidence="4 12" id="KW-0028">Amino-acid biosynthesis</keyword>
<dbReference type="FunFam" id="3.40.50.720:FF:000094">
    <property type="entry name" value="Bifunctional protein FolD"/>
    <property type="match status" value="1"/>
</dbReference>
<comment type="function">
    <text evidence="12">Catalyzes the oxidation of 5,10-methylenetetrahydrofolate to 5,10-methenyltetrahydrofolate and then the hydrolysis of 5,10-methenyltetrahydrofolate to 10-formyltetrahydrofolate.</text>
</comment>
<evidence type="ECO:0000256" key="3">
    <source>
        <dbReference type="ARBA" id="ARBA00022563"/>
    </source>
</evidence>
<dbReference type="PROSITE" id="PS00766">
    <property type="entry name" value="THF_DHG_CYH_1"/>
    <property type="match status" value="1"/>
</dbReference>
<dbReference type="GO" id="GO:0004477">
    <property type="term" value="F:methenyltetrahydrofolate cyclohydrolase activity"/>
    <property type="evidence" value="ECO:0007669"/>
    <property type="project" value="UniProtKB-UniRule"/>
</dbReference>
<evidence type="ECO:0000259" key="13">
    <source>
        <dbReference type="Pfam" id="PF00763"/>
    </source>
</evidence>
<proteinExistence type="inferred from homology"/>
<keyword evidence="16" id="KW-1185">Reference proteome</keyword>
<dbReference type="NCBIfam" id="NF010783">
    <property type="entry name" value="PRK14186.1"/>
    <property type="match status" value="1"/>
</dbReference>
<dbReference type="GO" id="GO:0006164">
    <property type="term" value="P:purine nucleotide biosynthetic process"/>
    <property type="evidence" value="ECO:0007669"/>
    <property type="project" value="UniProtKB-KW"/>
</dbReference>
<evidence type="ECO:0000256" key="5">
    <source>
        <dbReference type="ARBA" id="ARBA00022755"/>
    </source>
</evidence>
<dbReference type="InterPro" id="IPR046346">
    <property type="entry name" value="Aminoacid_DH-like_N_sf"/>
</dbReference>
<dbReference type="InterPro" id="IPR020630">
    <property type="entry name" value="THF_DH/CycHdrlase_cat_dom"/>
</dbReference>
<dbReference type="PANTHER" id="PTHR48099:SF5">
    <property type="entry name" value="C-1-TETRAHYDROFOLATE SYNTHASE, CYTOPLASMIC"/>
    <property type="match status" value="1"/>
</dbReference>
<dbReference type="EC" id="1.5.1.5" evidence="12"/>
<evidence type="ECO:0000256" key="7">
    <source>
        <dbReference type="ARBA" id="ARBA00022857"/>
    </source>
</evidence>
<evidence type="ECO:0000256" key="11">
    <source>
        <dbReference type="ARBA" id="ARBA00023268"/>
    </source>
</evidence>
<dbReference type="GO" id="GO:0009086">
    <property type="term" value="P:methionine biosynthetic process"/>
    <property type="evidence" value="ECO:0007669"/>
    <property type="project" value="UniProtKB-KW"/>
</dbReference>
<dbReference type="PRINTS" id="PR00085">
    <property type="entry name" value="THFDHDRGNASE"/>
</dbReference>
<dbReference type="PANTHER" id="PTHR48099">
    <property type="entry name" value="C-1-TETRAHYDROFOLATE SYNTHASE, CYTOPLASMIC-RELATED"/>
    <property type="match status" value="1"/>
</dbReference>
<keyword evidence="10 12" id="KW-0486">Methionine biosynthesis</keyword>
<dbReference type="GO" id="GO:0004488">
    <property type="term" value="F:methylenetetrahydrofolate dehydrogenase (NADP+) activity"/>
    <property type="evidence" value="ECO:0007669"/>
    <property type="project" value="UniProtKB-UniRule"/>
</dbReference>
<evidence type="ECO:0000259" key="14">
    <source>
        <dbReference type="Pfam" id="PF02882"/>
    </source>
</evidence>
<dbReference type="EC" id="3.5.4.9" evidence="12"/>
<comment type="similarity">
    <text evidence="12">Belongs to the tetrahydrofolate dehydrogenase/cyclohydrolase family.</text>
</comment>
<protein>
    <recommendedName>
        <fullName evidence="12">Bifunctional protein FolD</fullName>
    </recommendedName>
    <domain>
        <recommendedName>
            <fullName evidence="12">Methylenetetrahydrofolate dehydrogenase</fullName>
            <ecNumber evidence="12">1.5.1.5</ecNumber>
        </recommendedName>
    </domain>
    <domain>
        <recommendedName>
            <fullName evidence="12">Methenyltetrahydrofolate cyclohydrolase</fullName>
            <ecNumber evidence="12">3.5.4.9</ecNumber>
        </recommendedName>
    </domain>
</protein>
<dbReference type="InterPro" id="IPR020867">
    <property type="entry name" value="THF_DH/CycHdrlase_CS"/>
</dbReference>
<dbReference type="CDD" id="cd01080">
    <property type="entry name" value="NAD_bind_m-THF_DH_Cyclohyd"/>
    <property type="match status" value="1"/>
</dbReference>
<evidence type="ECO:0000256" key="9">
    <source>
        <dbReference type="ARBA" id="ARBA00023102"/>
    </source>
</evidence>
<keyword evidence="3 12" id="KW-0554">One-carbon metabolism</keyword>
<dbReference type="GO" id="GO:0000105">
    <property type="term" value="P:L-histidine biosynthetic process"/>
    <property type="evidence" value="ECO:0007669"/>
    <property type="project" value="UniProtKB-KW"/>
</dbReference>